<evidence type="ECO:0000256" key="2">
    <source>
        <dbReference type="ARBA" id="ARBA00007118"/>
    </source>
</evidence>
<dbReference type="InterPro" id="IPR029479">
    <property type="entry name" value="Nitroreductase"/>
</dbReference>
<proteinExistence type="inferred from homology"/>
<dbReference type="PIRSF" id="PIRSF000232">
    <property type="entry name" value="YdjA"/>
    <property type="match status" value="1"/>
</dbReference>
<comment type="cofactor">
    <cofactor evidence="1">
        <name>FMN</name>
        <dbReference type="ChEBI" id="CHEBI:58210"/>
    </cofactor>
</comment>
<dbReference type="SUPFAM" id="SSF55469">
    <property type="entry name" value="FMN-dependent nitroreductase-like"/>
    <property type="match status" value="1"/>
</dbReference>
<dbReference type="Pfam" id="PF00881">
    <property type="entry name" value="Nitroreductase"/>
    <property type="match status" value="1"/>
</dbReference>
<dbReference type="InterPro" id="IPR026021">
    <property type="entry name" value="YdjA-like"/>
</dbReference>
<comment type="similarity">
    <text evidence="2">Belongs to the nitroreductase family.</text>
</comment>
<keyword evidence="7" id="KW-0520">NAD</keyword>
<dbReference type="AlphaFoldDB" id="A0A381NXR2"/>
<dbReference type="InterPro" id="IPR052530">
    <property type="entry name" value="NAD(P)H_nitroreductase"/>
</dbReference>
<sequence length="186" mass="20297">MNVLDCINTRRSTKTFTDRPVSREEIEQLLGTVCQAPNHRMTEPWRFYVLGPRARRAYGEALGHRKAKRIEDAVAGKAVIEKVAQTHESLPAMVAIAVTLDENPEIREENFAAAYMGIQNLSLVAHSVGLGTHIKTGAIMDDPAARSAVGLPEGERIVATINIGEPDGSPDGQARRSAAELTTWLE</sequence>
<accession>A0A381NXR2</accession>
<evidence type="ECO:0000256" key="5">
    <source>
        <dbReference type="ARBA" id="ARBA00022857"/>
    </source>
</evidence>
<evidence type="ECO:0000259" key="8">
    <source>
        <dbReference type="Pfam" id="PF00881"/>
    </source>
</evidence>
<feature type="domain" description="Nitroreductase" evidence="8">
    <location>
        <begin position="7"/>
        <end position="164"/>
    </location>
</feature>
<protein>
    <recommendedName>
        <fullName evidence="8">Nitroreductase domain-containing protein</fullName>
    </recommendedName>
</protein>
<evidence type="ECO:0000256" key="4">
    <source>
        <dbReference type="ARBA" id="ARBA00022643"/>
    </source>
</evidence>
<dbReference type="PANTHER" id="PTHR43821:SF1">
    <property type="entry name" value="NAD(P)H NITROREDUCTASE YDJA-RELATED"/>
    <property type="match status" value="1"/>
</dbReference>
<dbReference type="EMBL" id="UINC01000677">
    <property type="protein sequence ID" value="SUZ59416.1"/>
    <property type="molecule type" value="Genomic_DNA"/>
</dbReference>
<evidence type="ECO:0000256" key="1">
    <source>
        <dbReference type="ARBA" id="ARBA00001917"/>
    </source>
</evidence>
<gene>
    <name evidence="9" type="ORF">METZ01_LOCUS12270</name>
</gene>
<dbReference type="PANTHER" id="PTHR43821">
    <property type="entry name" value="NAD(P)H NITROREDUCTASE YDJA-RELATED"/>
    <property type="match status" value="1"/>
</dbReference>
<dbReference type="GO" id="GO:0016491">
    <property type="term" value="F:oxidoreductase activity"/>
    <property type="evidence" value="ECO:0007669"/>
    <property type="project" value="UniProtKB-KW"/>
</dbReference>
<keyword evidence="4" id="KW-0288">FMN</keyword>
<evidence type="ECO:0000256" key="3">
    <source>
        <dbReference type="ARBA" id="ARBA00022630"/>
    </source>
</evidence>
<keyword evidence="3" id="KW-0285">Flavoprotein</keyword>
<evidence type="ECO:0000256" key="6">
    <source>
        <dbReference type="ARBA" id="ARBA00023002"/>
    </source>
</evidence>
<name>A0A381NXR2_9ZZZZ</name>
<keyword evidence="5" id="KW-0521">NADP</keyword>
<dbReference type="CDD" id="cd02135">
    <property type="entry name" value="YdjA-like"/>
    <property type="match status" value="1"/>
</dbReference>
<reference evidence="9" key="1">
    <citation type="submission" date="2018-05" db="EMBL/GenBank/DDBJ databases">
        <authorList>
            <person name="Lanie J.A."/>
            <person name="Ng W.-L."/>
            <person name="Kazmierczak K.M."/>
            <person name="Andrzejewski T.M."/>
            <person name="Davidsen T.M."/>
            <person name="Wayne K.J."/>
            <person name="Tettelin H."/>
            <person name="Glass J.I."/>
            <person name="Rusch D."/>
            <person name="Podicherti R."/>
            <person name="Tsui H.-C.T."/>
            <person name="Winkler M.E."/>
        </authorList>
    </citation>
    <scope>NUCLEOTIDE SEQUENCE</scope>
</reference>
<evidence type="ECO:0000256" key="7">
    <source>
        <dbReference type="ARBA" id="ARBA00023027"/>
    </source>
</evidence>
<organism evidence="9">
    <name type="scientific">marine metagenome</name>
    <dbReference type="NCBI Taxonomy" id="408172"/>
    <lineage>
        <taxon>unclassified sequences</taxon>
        <taxon>metagenomes</taxon>
        <taxon>ecological metagenomes</taxon>
    </lineage>
</organism>
<evidence type="ECO:0000313" key="9">
    <source>
        <dbReference type="EMBL" id="SUZ59416.1"/>
    </source>
</evidence>
<dbReference type="Gene3D" id="3.40.109.10">
    <property type="entry name" value="NADH Oxidase"/>
    <property type="match status" value="1"/>
</dbReference>
<dbReference type="InterPro" id="IPR000415">
    <property type="entry name" value="Nitroreductase-like"/>
</dbReference>
<keyword evidence="6" id="KW-0560">Oxidoreductase</keyword>